<accession>A0ABP4PDC8</accession>
<comment type="caution">
    <text evidence="3">The sequence shown here is derived from an EMBL/GenBank/DDBJ whole genome shotgun (WGS) entry which is preliminary data.</text>
</comment>
<dbReference type="RefSeq" id="WP_344215084.1">
    <property type="nucleotide sequence ID" value="NZ_BAAAOS010000020.1"/>
</dbReference>
<dbReference type="InterPro" id="IPR024983">
    <property type="entry name" value="CHAT_dom"/>
</dbReference>
<dbReference type="InterPro" id="IPR011990">
    <property type="entry name" value="TPR-like_helical_dom_sf"/>
</dbReference>
<feature type="domain" description="CHAT" evidence="2">
    <location>
        <begin position="677"/>
        <end position="769"/>
    </location>
</feature>
<feature type="coiled-coil region" evidence="1">
    <location>
        <begin position="291"/>
        <end position="321"/>
    </location>
</feature>
<dbReference type="Gene3D" id="1.25.40.10">
    <property type="entry name" value="Tetratricopeptide repeat domain"/>
    <property type="match status" value="1"/>
</dbReference>
<dbReference type="EMBL" id="BAAAOS010000020">
    <property type="protein sequence ID" value="GAA1578577.1"/>
    <property type="molecule type" value="Genomic_DNA"/>
</dbReference>
<evidence type="ECO:0000256" key="1">
    <source>
        <dbReference type="SAM" id="Coils"/>
    </source>
</evidence>
<evidence type="ECO:0000313" key="4">
    <source>
        <dbReference type="Proteomes" id="UP001500393"/>
    </source>
</evidence>
<dbReference type="PANTHER" id="PTHR10098">
    <property type="entry name" value="RAPSYN-RELATED"/>
    <property type="match status" value="1"/>
</dbReference>
<protein>
    <recommendedName>
        <fullName evidence="2">CHAT domain-containing protein</fullName>
    </recommendedName>
</protein>
<name>A0ABP4PDC8_9ACTN</name>
<dbReference type="Proteomes" id="UP001500393">
    <property type="component" value="Unassembled WGS sequence"/>
</dbReference>
<evidence type="ECO:0000259" key="2">
    <source>
        <dbReference type="Pfam" id="PF12770"/>
    </source>
</evidence>
<gene>
    <name evidence="3" type="ORF">GCM10009789_35140</name>
</gene>
<keyword evidence="1" id="KW-0175">Coiled coil</keyword>
<evidence type="ECO:0000313" key="3">
    <source>
        <dbReference type="EMBL" id="GAA1578577.1"/>
    </source>
</evidence>
<keyword evidence="4" id="KW-1185">Reference proteome</keyword>
<organism evidence="3 4">
    <name type="scientific">Kribbella sancticallisti</name>
    <dbReference type="NCBI Taxonomy" id="460087"/>
    <lineage>
        <taxon>Bacteria</taxon>
        <taxon>Bacillati</taxon>
        <taxon>Actinomycetota</taxon>
        <taxon>Actinomycetes</taxon>
        <taxon>Propionibacteriales</taxon>
        <taxon>Kribbellaceae</taxon>
        <taxon>Kribbella</taxon>
    </lineage>
</organism>
<sequence length="774" mass="82217">MSAKAKAQALLELYSEQFPLGDREVRNEAFTAALRLYGESGDPRGKDEILGRFAGELAAIADAVLPQMDDGLATLGDQLYEVGIRLDDPDLARLALEKALAVHEAAGNPKGQADVICRLCTLDLSEEDGVDAASARRAVELYVAAGDDRGRVYALNLTARAARQQGAAEEARSALEEAVRIARECDYVDGEVSSLLGLATVAMADAADLEYAHSSLLAARELVPKLADESLGAAVLSMLADTELATGNPSTAEDYHRRAMDAGKGWTGSDALQRAALADIAAQQGRLDSAAREALEEVRLLEQQRRRIGNARNQARWYQDRRHHYVRALGLAAAAGDGPAALEIIESQRAQALAATLDGDPSALAAAGFDLDGKLVKLLRNISTFEDARSEPFKASGTMSAKAAAGWNAMTAEALEQDHAQLADLVGTALLRRAGKVESIETLRGKLGPVPHAMVYDIAWNGDLATVHAVWVPPLPGVPTVHEILLDAQQTRWIRSFADPKAVPALLDRPSHRWQAGLASLIPERLQAELVAQRGNVELVIVPAEEMWAVPFAGLTIGAVPLVELATVALAPSLAVAAIASTRKVRRVRKAIALLDPGLRGTSVERDTLARHFRLTEVPPVAGHLVSALQGRAKFDLGVVSAHGDHVRGLAHALRIGAESRLFAGLLLYCEVPLWWVMGACWSGGLDHEPGHEPIGLPTVALLRGARGVVGALHRVPDRATGRILANVYTGLAAGKTAPAALRAAQRDYLAETGGACRLIDWAPLVSIGAPGSR</sequence>
<proteinExistence type="predicted"/>
<reference evidence="4" key="1">
    <citation type="journal article" date="2019" name="Int. J. Syst. Evol. Microbiol.">
        <title>The Global Catalogue of Microorganisms (GCM) 10K type strain sequencing project: providing services to taxonomists for standard genome sequencing and annotation.</title>
        <authorList>
            <consortium name="The Broad Institute Genomics Platform"/>
            <consortium name="The Broad Institute Genome Sequencing Center for Infectious Disease"/>
            <person name="Wu L."/>
            <person name="Ma J."/>
        </authorList>
    </citation>
    <scope>NUCLEOTIDE SEQUENCE [LARGE SCALE GENOMIC DNA]</scope>
    <source>
        <strain evidence="4">JCM 14969</strain>
    </source>
</reference>
<dbReference type="Pfam" id="PF12770">
    <property type="entry name" value="CHAT"/>
    <property type="match status" value="1"/>
</dbReference>
<dbReference type="SUPFAM" id="SSF48452">
    <property type="entry name" value="TPR-like"/>
    <property type="match status" value="1"/>
</dbReference>